<gene>
    <name evidence="1" type="ORF">Mucpa_5506</name>
</gene>
<dbReference type="eggNOG" id="ENOG5033HJH">
    <property type="taxonomic scope" value="Bacteria"/>
</dbReference>
<proteinExistence type="predicted"/>
<organism evidence="1 2">
    <name type="scientific">Mucilaginibacter paludis DSM 18603</name>
    <dbReference type="NCBI Taxonomy" id="714943"/>
    <lineage>
        <taxon>Bacteria</taxon>
        <taxon>Pseudomonadati</taxon>
        <taxon>Bacteroidota</taxon>
        <taxon>Sphingobacteriia</taxon>
        <taxon>Sphingobacteriales</taxon>
        <taxon>Sphingobacteriaceae</taxon>
        <taxon>Mucilaginibacter</taxon>
    </lineage>
</organism>
<dbReference type="OrthoDB" id="1029582at2"/>
<dbReference type="EMBL" id="CM001403">
    <property type="protein sequence ID" value="EHQ29578.1"/>
    <property type="molecule type" value="Genomic_DNA"/>
</dbReference>
<evidence type="ECO:0000313" key="2">
    <source>
        <dbReference type="Proteomes" id="UP000002774"/>
    </source>
</evidence>
<dbReference type="HOGENOM" id="CLU_1452923_0_0_10"/>
<dbReference type="AlphaFoldDB" id="H1YC15"/>
<evidence type="ECO:0000313" key="1">
    <source>
        <dbReference type="EMBL" id="EHQ29578.1"/>
    </source>
</evidence>
<accession>H1YC15</accession>
<reference evidence="1" key="1">
    <citation type="submission" date="2011-09" db="EMBL/GenBank/DDBJ databases">
        <title>The permanent draft genome of Mucilaginibacter paludis DSM 18603.</title>
        <authorList>
            <consortium name="US DOE Joint Genome Institute (JGI-PGF)"/>
            <person name="Lucas S."/>
            <person name="Han J."/>
            <person name="Lapidus A."/>
            <person name="Bruce D."/>
            <person name="Goodwin L."/>
            <person name="Pitluck S."/>
            <person name="Peters L."/>
            <person name="Kyrpides N."/>
            <person name="Mavromatis K."/>
            <person name="Ivanova N."/>
            <person name="Mikhailova N."/>
            <person name="Held B."/>
            <person name="Detter J.C."/>
            <person name="Tapia R."/>
            <person name="Han C."/>
            <person name="Land M."/>
            <person name="Hauser L."/>
            <person name="Markowitz V."/>
            <person name="Cheng J.-F."/>
            <person name="Hugenholtz P."/>
            <person name="Woyke T."/>
            <person name="Wu D."/>
            <person name="Tindall B."/>
            <person name="Brambilla E."/>
            <person name="Klenk H.-P."/>
            <person name="Eisen J.A."/>
        </authorList>
    </citation>
    <scope>NUCLEOTIDE SEQUENCE [LARGE SCALE GENOMIC DNA]</scope>
    <source>
        <strain evidence="1">DSM 18603</strain>
    </source>
</reference>
<dbReference type="Proteomes" id="UP000002774">
    <property type="component" value="Chromosome"/>
</dbReference>
<dbReference type="RefSeq" id="WP_008510861.1">
    <property type="nucleotide sequence ID" value="NZ_CM001403.1"/>
</dbReference>
<protein>
    <submittedName>
        <fullName evidence="1">Uncharacterized protein</fullName>
    </submittedName>
</protein>
<sequence length="188" mass="20517">MKKTILLALALVCGNIIYAQKFIPKIGVGSALNYNVIATNSGQQIPLTLNIISVNEPMKIKWNLPGLGSGSFLIPVKALESGTKMRLEEPSPNQDTQFKDDETLMFISKSTLADLVKNQTFALNNIKFTVKPSTTAYQINSKDADVFHAVSANGKAEIWILNNPDFPMICKLTGNPGGIDFDLTTVKE</sequence>
<name>H1YC15_9SPHI</name>
<keyword evidence="2" id="KW-1185">Reference proteome</keyword>